<comment type="caution">
    <text evidence="1">The sequence shown here is derived from an EMBL/GenBank/DDBJ whole genome shotgun (WGS) entry which is preliminary data.</text>
</comment>
<organism evidence="1 2">
    <name type="scientific">Mesorhizobium escarrei</name>
    <dbReference type="NCBI Taxonomy" id="666018"/>
    <lineage>
        <taxon>Bacteria</taxon>
        <taxon>Pseudomonadati</taxon>
        <taxon>Pseudomonadota</taxon>
        <taxon>Alphaproteobacteria</taxon>
        <taxon>Hyphomicrobiales</taxon>
        <taxon>Phyllobacteriaceae</taxon>
        <taxon>Mesorhizobium</taxon>
    </lineage>
</organism>
<reference evidence="1 2" key="1">
    <citation type="submission" date="2022-03" db="EMBL/GenBank/DDBJ databases">
        <authorList>
            <person name="Brunel B."/>
        </authorList>
    </citation>
    <scope>NUCLEOTIDE SEQUENCE [LARGE SCALE GENOMIC DNA]</scope>
    <source>
        <strain evidence="1">STM5069sample</strain>
    </source>
</reference>
<name>A0ABM9DPN7_9HYPH</name>
<proteinExistence type="predicted"/>
<dbReference type="EMBL" id="CAKXZT010000101">
    <property type="protein sequence ID" value="CAH2398116.1"/>
    <property type="molecule type" value="Genomic_DNA"/>
</dbReference>
<dbReference type="Proteomes" id="UP001153050">
    <property type="component" value="Unassembled WGS sequence"/>
</dbReference>
<accession>A0ABM9DPN7</accession>
<gene>
    <name evidence="1" type="ORF">MES5069_190080</name>
</gene>
<evidence type="ECO:0000313" key="1">
    <source>
        <dbReference type="EMBL" id="CAH2398116.1"/>
    </source>
</evidence>
<evidence type="ECO:0000313" key="2">
    <source>
        <dbReference type="Proteomes" id="UP001153050"/>
    </source>
</evidence>
<keyword evidence="2" id="KW-1185">Reference proteome</keyword>
<protein>
    <submittedName>
        <fullName evidence="1">Uncharacterized protein</fullName>
    </submittedName>
</protein>
<sequence>MPNRAATDRQLSPASIAPYNMLTKIIRKRSRHQMLASAPASILNHKVTAWESAIQSKTERL</sequence>